<dbReference type="InterPro" id="IPR009091">
    <property type="entry name" value="RCC1/BLIP-II"/>
</dbReference>
<dbReference type="PROSITE" id="PS50012">
    <property type="entry name" value="RCC1_3"/>
    <property type="match status" value="7"/>
</dbReference>
<feature type="repeat" description="RCC1" evidence="3">
    <location>
        <begin position="51"/>
        <end position="107"/>
    </location>
</feature>
<keyword evidence="1" id="KW-0344">Guanine-nucleotide releasing factor</keyword>
<feature type="repeat" description="RCC1" evidence="3">
    <location>
        <begin position="346"/>
        <end position="410"/>
    </location>
</feature>
<feature type="repeat" description="RCC1" evidence="3">
    <location>
        <begin position="108"/>
        <end position="183"/>
    </location>
</feature>
<dbReference type="PROSITE" id="PS00626">
    <property type="entry name" value="RCC1_2"/>
    <property type="match status" value="4"/>
</dbReference>
<evidence type="ECO:0000256" key="1">
    <source>
        <dbReference type="ARBA" id="ARBA00022658"/>
    </source>
</evidence>
<evidence type="ECO:0000256" key="3">
    <source>
        <dbReference type="PROSITE-ProRule" id="PRU00235"/>
    </source>
</evidence>
<feature type="repeat" description="RCC1" evidence="3">
    <location>
        <begin position="411"/>
        <end position="465"/>
    </location>
</feature>
<sequence length="486" mass="53346">MVALSRKRKSTHTNPKTVSAKRARRSHSLEWKRASRMKTINKSPKGHREPLDFFVWGSGSMCELGLGPKSKTKEVKRPRLNPYLKKEEVGIVDFAVGGMHTLALDKSNNVWSWGTNDMGVLGRNTSLKKETPLDEKEEEDEDDEDDDLNEAESTPGLVEGLPKDKRIVQLAATDNLSAALLETGEVYAWGTFRCNEGILGFSKKVKIQKTPVQIEDFDNIVQIAAGKDHLLALDSKGVAYAWGNGQQFQLGRKIMERTRMTSLEPRSFGLKNVKYVGSGDYHSMAITHDGKVYTWGLNQFGQCGIASNIEDGSIVSRPTEVTELSGKDIVAITGGEHHTLALSSSGEVYVFGRYDMKEIGIPEDKLPLDDCVKDARGHVRCLPVPTKLTSLPPIKAVAAGPHHSLALTKDGVVYAWGFADTFAVGLGMLDDDVDHPTRIDNTATRNHAIELIGCGGQFSVSAGNRLPDDKAESRKASVEKFEENLS</sequence>
<keyword evidence="2" id="KW-0677">Repeat</keyword>
<feature type="repeat" description="RCC1" evidence="3">
    <location>
        <begin position="290"/>
        <end position="345"/>
    </location>
</feature>
<dbReference type="PANTHER" id="PTHR45982:SF1">
    <property type="entry name" value="REGULATOR OF CHROMOSOME CONDENSATION"/>
    <property type="match status" value="1"/>
</dbReference>
<gene>
    <name evidence="6" type="primary">SRM1</name>
    <name evidence="6" type="ORF">DEBR0S5_01024G</name>
</gene>
<organism evidence="6 7">
    <name type="scientific">Dekkera bruxellensis</name>
    <name type="common">Brettanomyces custersii</name>
    <dbReference type="NCBI Taxonomy" id="5007"/>
    <lineage>
        <taxon>Eukaryota</taxon>
        <taxon>Fungi</taxon>
        <taxon>Dikarya</taxon>
        <taxon>Ascomycota</taxon>
        <taxon>Saccharomycotina</taxon>
        <taxon>Pichiomycetes</taxon>
        <taxon>Pichiales</taxon>
        <taxon>Pichiaceae</taxon>
        <taxon>Brettanomyces</taxon>
    </lineage>
</organism>
<accession>A0A7D9H3F4</accession>
<feature type="region of interest" description="Disordered" evidence="4">
    <location>
        <begin position="122"/>
        <end position="159"/>
    </location>
</feature>
<evidence type="ECO:0000313" key="6">
    <source>
        <dbReference type="EMBL" id="VUG19367.1"/>
    </source>
</evidence>
<evidence type="ECO:0000256" key="4">
    <source>
        <dbReference type="SAM" id="MobiDB-lite"/>
    </source>
</evidence>
<evidence type="ECO:0000256" key="2">
    <source>
        <dbReference type="ARBA" id="ARBA00022737"/>
    </source>
</evidence>
<feature type="repeat" description="RCC1" evidence="3">
    <location>
        <begin position="237"/>
        <end position="289"/>
    </location>
</feature>
<dbReference type="Proteomes" id="UP000478008">
    <property type="component" value="Unassembled WGS sequence"/>
</dbReference>
<feature type="region of interest" description="Disordered" evidence="4">
    <location>
        <begin position="1"/>
        <end position="29"/>
    </location>
</feature>
<dbReference type="PROSITE" id="PS00625">
    <property type="entry name" value="RCC1_1"/>
    <property type="match status" value="1"/>
</dbReference>
<reference evidence="6 7" key="1">
    <citation type="submission" date="2019-07" db="EMBL/GenBank/DDBJ databases">
        <authorList>
            <person name="Friedrich A."/>
            <person name="Schacherer J."/>
        </authorList>
    </citation>
    <scope>NUCLEOTIDE SEQUENCE [LARGE SCALE GENOMIC DNA]</scope>
</reference>
<feature type="repeat" description="RCC1" evidence="3">
    <location>
        <begin position="184"/>
        <end position="236"/>
    </location>
</feature>
<dbReference type="GO" id="GO:0005085">
    <property type="term" value="F:guanyl-nucleotide exchange factor activity"/>
    <property type="evidence" value="ECO:0007669"/>
    <property type="project" value="TreeGrafter"/>
</dbReference>
<feature type="compositionally biased region" description="Basic residues" evidence="4">
    <location>
        <begin position="1"/>
        <end position="11"/>
    </location>
</feature>
<dbReference type="SUPFAM" id="SSF50985">
    <property type="entry name" value="RCC1/BLIP-II"/>
    <property type="match status" value="1"/>
</dbReference>
<dbReference type="InterPro" id="IPR051553">
    <property type="entry name" value="Ran_GTPase-activating"/>
</dbReference>
<dbReference type="AlphaFoldDB" id="A0A7D9H3F4"/>
<keyword evidence="7" id="KW-1185">Reference proteome</keyword>
<dbReference type="InterPro" id="IPR000408">
    <property type="entry name" value="Reg_chr_condens"/>
</dbReference>
<dbReference type="PANTHER" id="PTHR45982">
    <property type="entry name" value="REGULATOR OF CHROMOSOME CONDENSATION"/>
    <property type="match status" value="1"/>
</dbReference>
<name>A0A7D9H3F4_DEKBR</name>
<dbReference type="EMBL" id="CABFWN010000005">
    <property type="protein sequence ID" value="VUG19367.1"/>
    <property type="molecule type" value="Genomic_DNA"/>
</dbReference>
<dbReference type="Pfam" id="PF25390">
    <property type="entry name" value="WD40_RLD"/>
    <property type="match status" value="1"/>
</dbReference>
<evidence type="ECO:0000259" key="5">
    <source>
        <dbReference type="Pfam" id="PF25390"/>
    </source>
</evidence>
<proteinExistence type="predicted"/>
<feature type="region of interest" description="Disordered" evidence="4">
    <location>
        <begin position="465"/>
        <end position="486"/>
    </location>
</feature>
<dbReference type="GO" id="GO:0005737">
    <property type="term" value="C:cytoplasm"/>
    <property type="evidence" value="ECO:0007669"/>
    <property type="project" value="TreeGrafter"/>
</dbReference>
<feature type="compositionally biased region" description="Basic and acidic residues" evidence="4">
    <location>
        <begin position="466"/>
        <end position="486"/>
    </location>
</feature>
<dbReference type="InterPro" id="IPR058923">
    <property type="entry name" value="RCC1-like_dom"/>
</dbReference>
<evidence type="ECO:0000313" key="7">
    <source>
        <dbReference type="Proteomes" id="UP000478008"/>
    </source>
</evidence>
<feature type="compositionally biased region" description="Acidic residues" evidence="4">
    <location>
        <begin position="135"/>
        <end position="150"/>
    </location>
</feature>
<dbReference type="Gene3D" id="2.130.10.30">
    <property type="entry name" value="Regulator of chromosome condensation 1/beta-lactamase-inhibitor protein II"/>
    <property type="match status" value="1"/>
</dbReference>
<feature type="domain" description="RCC1-like" evidence="5">
    <location>
        <begin position="53"/>
        <end position="460"/>
    </location>
</feature>
<protein>
    <submittedName>
        <fullName evidence="6">DEBR0S5_01024g1_1</fullName>
    </submittedName>
</protein>
<dbReference type="PRINTS" id="PR00633">
    <property type="entry name" value="RCCNDNSATION"/>
</dbReference>